<organism evidence="15 16">
    <name type="scientific">Musa troglodytarum</name>
    <name type="common">fe'i banana</name>
    <dbReference type="NCBI Taxonomy" id="320322"/>
    <lineage>
        <taxon>Eukaryota</taxon>
        <taxon>Viridiplantae</taxon>
        <taxon>Streptophyta</taxon>
        <taxon>Embryophyta</taxon>
        <taxon>Tracheophyta</taxon>
        <taxon>Spermatophyta</taxon>
        <taxon>Magnoliopsida</taxon>
        <taxon>Liliopsida</taxon>
        <taxon>Zingiberales</taxon>
        <taxon>Musaceae</taxon>
        <taxon>Musa</taxon>
    </lineage>
</organism>
<dbReference type="InterPro" id="IPR022775">
    <property type="entry name" value="AP_mu_sigma_su"/>
</dbReference>
<dbReference type="PANTHER" id="PTHR11043">
    <property type="entry name" value="ZETA-COAT PROTEIN"/>
    <property type="match status" value="1"/>
</dbReference>
<feature type="domain" description="AP complex mu/sigma subunit" evidence="14">
    <location>
        <begin position="53"/>
        <end position="106"/>
    </location>
</feature>
<dbReference type="PANTHER" id="PTHR11043:SF0">
    <property type="entry name" value="COATOMER SUBUNIT ZETA"/>
    <property type="match status" value="1"/>
</dbReference>
<comment type="subunit">
    <text evidence="3 12">Oligomeric complex that consists of at least the alpha, beta, beta', gamma, delta, epsilon and zeta subunits.</text>
</comment>
<evidence type="ECO:0000313" key="16">
    <source>
        <dbReference type="Proteomes" id="UP001055439"/>
    </source>
</evidence>
<feature type="chain" id="PRO_5039327779" description="Coatomer subunit zeta" evidence="13">
    <location>
        <begin position="22"/>
        <end position="135"/>
    </location>
</feature>
<dbReference type="EMBL" id="CP097509">
    <property type="protein sequence ID" value="URE21505.1"/>
    <property type="molecule type" value="Genomic_DNA"/>
</dbReference>
<dbReference type="InterPro" id="IPR039652">
    <property type="entry name" value="Coatomer_zeta"/>
</dbReference>
<keyword evidence="16" id="KW-1185">Reference proteome</keyword>
<name>A0A9E7GUV2_9LILI</name>
<dbReference type="InterPro" id="IPR011012">
    <property type="entry name" value="Longin-like_dom_sf"/>
</dbReference>
<dbReference type="Proteomes" id="UP001055439">
    <property type="component" value="Chromosome 7"/>
</dbReference>
<evidence type="ECO:0000256" key="6">
    <source>
        <dbReference type="ARBA" id="ARBA00022892"/>
    </source>
</evidence>
<dbReference type="OrthoDB" id="778241at2759"/>
<evidence type="ECO:0000259" key="14">
    <source>
        <dbReference type="Pfam" id="PF01217"/>
    </source>
</evidence>
<dbReference type="GO" id="GO:0006886">
    <property type="term" value="P:intracellular protein transport"/>
    <property type="evidence" value="ECO:0007669"/>
    <property type="project" value="TreeGrafter"/>
</dbReference>
<dbReference type="GO" id="GO:0030126">
    <property type="term" value="C:COPI vesicle coat"/>
    <property type="evidence" value="ECO:0007669"/>
    <property type="project" value="UniProtKB-UniRule"/>
</dbReference>
<evidence type="ECO:0000256" key="2">
    <source>
        <dbReference type="ARBA" id="ARBA00006972"/>
    </source>
</evidence>
<evidence type="ECO:0000256" key="1">
    <source>
        <dbReference type="ARBA" id="ARBA00004255"/>
    </source>
</evidence>
<dbReference type="GO" id="GO:0000139">
    <property type="term" value="C:Golgi membrane"/>
    <property type="evidence" value="ECO:0007669"/>
    <property type="project" value="UniProtKB-SubCell"/>
</dbReference>
<keyword evidence="7 12" id="KW-0653">Protein transport</keyword>
<protein>
    <recommendedName>
        <fullName evidence="12">Coatomer subunit zeta</fullName>
    </recommendedName>
</protein>
<evidence type="ECO:0000256" key="5">
    <source>
        <dbReference type="ARBA" id="ARBA00022490"/>
    </source>
</evidence>
<dbReference type="Gene3D" id="3.30.450.60">
    <property type="match status" value="1"/>
</dbReference>
<dbReference type="GO" id="GO:0006890">
    <property type="term" value="P:retrograde vesicle-mediated transport, Golgi to endoplasmic reticulum"/>
    <property type="evidence" value="ECO:0007669"/>
    <property type="project" value="UniProtKB-UniRule"/>
</dbReference>
<accession>A0A9E7GUV2</accession>
<evidence type="ECO:0000256" key="8">
    <source>
        <dbReference type="ARBA" id="ARBA00023034"/>
    </source>
</evidence>
<evidence type="ECO:0000256" key="12">
    <source>
        <dbReference type="RuleBase" id="RU366053"/>
    </source>
</evidence>
<proteinExistence type="inferred from homology"/>
<dbReference type="AlphaFoldDB" id="A0A9E7GUV2"/>
<evidence type="ECO:0000256" key="10">
    <source>
        <dbReference type="ARBA" id="ARBA00023329"/>
    </source>
</evidence>
<keyword evidence="10 12" id="KW-0968">Cytoplasmic vesicle</keyword>
<keyword evidence="13" id="KW-0732">Signal</keyword>
<comment type="function">
    <text evidence="11">The coatomer is a cytosolic protein complex that binds to dilysine motifs and reversibly associates with Golgi non-clathrin-coated vesicles, which further mediate biosynthetic protein transport from the ER, via the Golgi up to the trans Golgi network. Coatomer complex is required for budding from Golgi membranes, and is essential for the retrograde Golgi-to-ER transport of dilysine-tagged proteins. The zeta subunit may be involved in regulating the coat assembly and, hence, the rate of biosynthetic protein transport due to its association-dissociation properties with the coatomer complex.</text>
</comment>
<keyword evidence="4 12" id="KW-0813">Transport</keyword>
<sequence>MTPPRVWTLRWFLRLPLLISGERVRAQRRRSLRQLPIGSRRSPSFRPLILSNAEIAMLDGYIVVYKFIQDLHFFVTGGDDENELIIATVLQGFFDAVGLLLRIVLETEPSVIASKVAANSLDGATSLSEQLIHKN</sequence>
<reference evidence="15" key="1">
    <citation type="submission" date="2022-05" db="EMBL/GenBank/DDBJ databases">
        <title>The Musa troglodytarum L. genome provides insights into the mechanism of non-climacteric behaviour and enrichment of carotenoids.</title>
        <authorList>
            <person name="Wang J."/>
        </authorList>
    </citation>
    <scope>NUCLEOTIDE SEQUENCE</scope>
    <source>
        <tissue evidence="15">Leaf</tissue>
    </source>
</reference>
<dbReference type="Pfam" id="PF01217">
    <property type="entry name" value="Clat_adaptor_s"/>
    <property type="match status" value="1"/>
</dbReference>
<keyword evidence="6 12" id="KW-0931">ER-Golgi transport</keyword>
<evidence type="ECO:0000256" key="13">
    <source>
        <dbReference type="SAM" id="SignalP"/>
    </source>
</evidence>
<dbReference type="GO" id="GO:0006891">
    <property type="term" value="P:intra-Golgi vesicle-mediated transport"/>
    <property type="evidence" value="ECO:0007669"/>
    <property type="project" value="TreeGrafter"/>
</dbReference>
<dbReference type="SUPFAM" id="SSF64356">
    <property type="entry name" value="SNARE-like"/>
    <property type="match status" value="1"/>
</dbReference>
<evidence type="ECO:0000256" key="3">
    <source>
        <dbReference type="ARBA" id="ARBA00011775"/>
    </source>
</evidence>
<evidence type="ECO:0000256" key="11">
    <source>
        <dbReference type="ARBA" id="ARBA00045555"/>
    </source>
</evidence>
<feature type="signal peptide" evidence="13">
    <location>
        <begin position="1"/>
        <end position="21"/>
    </location>
</feature>
<evidence type="ECO:0000256" key="7">
    <source>
        <dbReference type="ARBA" id="ARBA00022927"/>
    </source>
</evidence>
<keyword evidence="9 12" id="KW-0472">Membrane</keyword>
<keyword evidence="5 12" id="KW-0963">Cytoplasm</keyword>
<keyword evidence="8 12" id="KW-0333">Golgi apparatus</keyword>
<evidence type="ECO:0000256" key="4">
    <source>
        <dbReference type="ARBA" id="ARBA00022448"/>
    </source>
</evidence>
<comment type="similarity">
    <text evidence="2 12">Belongs to the adaptor complexes small subunit family.</text>
</comment>
<evidence type="ECO:0000256" key="9">
    <source>
        <dbReference type="ARBA" id="ARBA00023136"/>
    </source>
</evidence>
<comment type="subcellular location">
    <subcellularLocation>
        <location evidence="12">Cytoplasm</location>
    </subcellularLocation>
    <subcellularLocation>
        <location evidence="1 12">Golgi apparatus membrane</location>
        <topology evidence="1 12">Peripheral membrane protein</topology>
        <orientation evidence="1 12">Cytoplasmic side</orientation>
    </subcellularLocation>
    <subcellularLocation>
        <location evidence="12">Cytoplasmic vesicle</location>
        <location evidence="12">COPI-coated vesicle membrane</location>
        <topology evidence="12">Peripheral membrane protein</topology>
        <orientation evidence="12">Cytoplasmic side</orientation>
    </subcellularLocation>
</comment>
<evidence type="ECO:0000313" key="15">
    <source>
        <dbReference type="EMBL" id="URE21505.1"/>
    </source>
</evidence>
<gene>
    <name evidence="15" type="ORF">MUK42_11933</name>
</gene>